<sequence>MEEIIRVERKKILNLRNFFILSAIILIFSIFSSIMSLNNYNVYDSQGSIIISSKDNLKESKLNTHNTLLNEKTLKDIVEKKDKSKYLYNSNLITLVASNYEKKVKELTNDDIRNFYNQRITNVKKNLGGATVEDIDKLASEGEKLNTPLQLGYAEGWKNLNNDMIDFVTIIIFIIPFIILSVFAQDQKTKMRQLYITTKHGKKTSVKSKIITGLEVGSIIYITAVLIFSLSRLSILGFKGASLLIQSIANYLFCPYNITYLQQYLLNVTIGFMAMIVMVSTTLLFTVIIDHILSGAVFVAFFCAIMTMIPNNFEINHHFKNFLPHHMTNFNNYYINPEVYNISGKIIPTYVLVILISLLVFTILTTFTVIISKVKLSSKLNNNKTTTYNHFRF</sequence>
<dbReference type="EMBL" id="SXEU01000002">
    <property type="protein sequence ID" value="NFV15937.1"/>
    <property type="molecule type" value="Genomic_DNA"/>
</dbReference>
<dbReference type="RefSeq" id="WP_061311900.1">
    <property type="nucleotide sequence ID" value="NZ_JACBCU010000001.1"/>
</dbReference>
<accession>A0A6G4HS03</accession>
<proteinExistence type="predicted"/>
<dbReference type="AlphaFoldDB" id="A0A6G4HS03"/>
<protein>
    <submittedName>
        <fullName evidence="1">Uncharacterized protein</fullName>
    </submittedName>
</protein>
<gene>
    <name evidence="1" type="ORF">FDG29_07160</name>
</gene>
<evidence type="ECO:0000313" key="1">
    <source>
        <dbReference type="EMBL" id="NFV15937.1"/>
    </source>
</evidence>
<organism evidence="1">
    <name type="scientific">Clostridium botulinum</name>
    <dbReference type="NCBI Taxonomy" id="1491"/>
    <lineage>
        <taxon>Bacteria</taxon>
        <taxon>Bacillati</taxon>
        <taxon>Bacillota</taxon>
        <taxon>Clostridia</taxon>
        <taxon>Eubacteriales</taxon>
        <taxon>Clostridiaceae</taxon>
        <taxon>Clostridium</taxon>
    </lineage>
</organism>
<reference evidence="1" key="1">
    <citation type="submission" date="2019-04" db="EMBL/GenBank/DDBJ databases">
        <title>Genome sequencing of Clostridium botulinum Groups I-IV and Clostridium butyricum.</title>
        <authorList>
            <person name="Brunt J."/>
            <person name="Van Vliet A.H.M."/>
            <person name="Stringer S.C."/>
            <person name="Carter A.T."/>
            <person name="Peck M.W."/>
        </authorList>
    </citation>
    <scope>NUCLEOTIDE SEQUENCE</scope>
    <source>
        <strain evidence="1">751/1</strain>
    </source>
</reference>
<comment type="caution">
    <text evidence="1">The sequence shown here is derived from an EMBL/GenBank/DDBJ whole genome shotgun (WGS) entry which is preliminary data.</text>
</comment>
<name>A0A6G4HS03_CLOBO</name>